<dbReference type="GO" id="GO:0005763">
    <property type="term" value="C:mitochondrial small ribosomal subunit"/>
    <property type="evidence" value="ECO:0007669"/>
    <property type="project" value="TreeGrafter"/>
</dbReference>
<dbReference type="InterPro" id="IPR019368">
    <property type="entry name" value="Ribosomal_mS29"/>
</dbReference>
<dbReference type="Pfam" id="PF10236">
    <property type="entry name" value="DAP3"/>
    <property type="match status" value="1"/>
</dbReference>
<keyword evidence="10" id="KW-1185">Reference proteome</keyword>
<feature type="compositionally biased region" description="Acidic residues" evidence="8">
    <location>
        <begin position="83"/>
        <end position="100"/>
    </location>
</feature>
<keyword evidence="6" id="KW-0687">Ribonucleoprotein</keyword>
<evidence type="ECO:0000256" key="3">
    <source>
        <dbReference type="ARBA" id="ARBA00022946"/>
    </source>
</evidence>
<evidence type="ECO:0000256" key="8">
    <source>
        <dbReference type="SAM" id="MobiDB-lite"/>
    </source>
</evidence>
<keyword evidence="5" id="KW-0496">Mitochondrion</keyword>
<dbReference type="OMA" id="DEFNCYY"/>
<comment type="similarity">
    <text evidence="2">Belongs to the mitochondrion-specific ribosomal protein mS29 family.</text>
</comment>
<keyword evidence="3" id="KW-0809">Transit peptide</keyword>
<evidence type="ECO:0000256" key="4">
    <source>
        <dbReference type="ARBA" id="ARBA00022980"/>
    </source>
</evidence>
<evidence type="ECO:0000256" key="5">
    <source>
        <dbReference type="ARBA" id="ARBA00023128"/>
    </source>
</evidence>
<feature type="region of interest" description="Disordered" evidence="8">
    <location>
        <begin position="70"/>
        <end position="105"/>
    </location>
</feature>
<reference evidence="9 10" key="1">
    <citation type="journal article" date="2012" name="Genome Biol.">
        <title>Genome and low-iron response of an oceanic diatom adapted to chronic iron limitation.</title>
        <authorList>
            <person name="Lommer M."/>
            <person name="Specht M."/>
            <person name="Roy A.S."/>
            <person name="Kraemer L."/>
            <person name="Andreson R."/>
            <person name="Gutowska M.A."/>
            <person name="Wolf J."/>
            <person name="Bergner S.V."/>
            <person name="Schilhabel M.B."/>
            <person name="Klostermeier U.C."/>
            <person name="Beiko R.G."/>
            <person name="Rosenstiel P."/>
            <person name="Hippler M."/>
            <person name="Laroche J."/>
        </authorList>
    </citation>
    <scope>NUCLEOTIDE SEQUENCE [LARGE SCALE GENOMIC DNA]</scope>
    <source>
        <strain evidence="9 10">CCMP1005</strain>
    </source>
</reference>
<proteinExistence type="inferred from homology"/>
<feature type="region of interest" description="Disordered" evidence="8">
    <location>
        <begin position="214"/>
        <end position="351"/>
    </location>
</feature>
<accession>K0SPG3</accession>
<dbReference type="EMBL" id="AGNL01018551">
    <property type="protein sequence ID" value="EJK62901.1"/>
    <property type="molecule type" value="Genomic_DNA"/>
</dbReference>
<keyword evidence="4" id="KW-0689">Ribosomal protein</keyword>
<comment type="subcellular location">
    <subcellularLocation>
        <location evidence="1">Mitochondrion</location>
    </subcellularLocation>
</comment>
<dbReference type="Proteomes" id="UP000266841">
    <property type="component" value="Unassembled WGS sequence"/>
</dbReference>
<evidence type="ECO:0000313" key="9">
    <source>
        <dbReference type="EMBL" id="EJK62901.1"/>
    </source>
</evidence>
<sequence length="803" mass="87247">MLRLCVVQGARSRHRPGGTAGRWLSSLPGAAQTSADDDDGGRRAVAPVAPLAAASPHRLASRRRLGVSRHLDPLARPGPLNTLDEDDDVIPGDGGEESMDESVARKVQELSDDYWDDYGGGDDLAAGGDFDDIFGDSASGLDDGEEKSAAAEYNERQVALAAEFAQRKGRLWDDEWVIPDEEWLKNETWDDIEEWRPGNATRVSVESVRVFGGGVPTLGEMAGLDLPAPLPSHPGDGNPQRVRGAPPAGDVPASQARRAGDDPRRPEEDTRDEVVGGQAGRRGRDVRDDRGEGPGERADNGPAPGLRLYGRERAGGNFEDAPASEEGDDKDKEETKPEPAKVDDSVLDVMDSKREKPVPIFMDLLKIGGKSKSGKDDDADSDTNKGKAVLSEFLSGSNDKGVPNLIYPLNVHPNDGTGRMVEEWELAAKKDTKRIMMRSVMREVAEKIVEACNCCDGDAKDVEKGSARVLVTGKNGNGKTALLAGIVASARVSGHIVLYMPDGDRLRRRGYYVEPCPHREKLYVLPEIAKELCAELLTSHGDDLKSLTADRTVMGEFMSDELVGKLFDRAAEAGESVDEDASELSLDRILEIGKDSSSLSSGCHSTVISALMNQKEKPFTVVMDEFNCYYDHGHYFHGHYDADVRKAIPLDRITVFKPFLDAMGLRPTEAGTEMGTMSGPPDSEKRSAMMDWGSIVVATSESRAVRRSFTRSLSEAAAAASSGDDGDCPVHVVDVGRFDGTEVRHALYNFEITGIGRLRFDRGDTTLNPEEIEYLRLVSGGKVNSSWMLAYFLVCKIELGLYH</sequence>
<name>K0SPG3_THAOC</name>
<dbReference type="AlphaFoldDB" id="K0SPG3"/>
<protein>
    <recommendedName>
        <fullName evidence="7">Small ribosomal subunit protein mS29</fullName>
    </recommendedName>
</protein>
<feature type="compositionally biased region" description="Basic and acidic residues" evidence="8">
    <location>
        <begin position="329"/>
        <end position="351"/>
    </location>
</feature>
<organism evidence="9 10">
    <name type="scientific">Thalassiosira oceanica</name>
    <name type="common">Marine diatom</name>
    <dbReference type="NCBI Taxonomy" id="159749"/>
    <lineage>
        <taxon>Eukaryota</taxon>
        <taxon>Sar</taxon>
        <taxon>Stramenopiles</taxon>
        <taxon>Ochrophyta</taxon>
        <taxon>Bacillariophyta</taxon>
        <taxon>Coscinodiscophyceae</taxon>
        <taxon>Thalassiosirophycidae</taxon>
        <taxon>Thalassiosirales</taxon>
        <taxon>Thalassiosiraceae</taxon>
        <taxon>Thalassiosira</taxon>
    </lineage>
</organism>
<gene>
    <name evidence="9" type="ORF">THAOC_16469</name>
</gene>
<evidence type="ECO:0000256" key="7">
    <source>
        <dbReference type="ARBA" id="ARBA00035140"/>
    </source>
</evidence>
<evidence type="ECO:0000313" key="10">
    <source>
        <dbReference type="Proteomes" id="UP000266841"/>
    </source>
</evidence>
<dbReference type="PANTHER" id="PTHR12810">
    <property type="entry name" value="MITOCHONDRIAL 28S RIBOSOMAL PROTEIN S29"/>
    <property type="match status" value="1"/>
</dbReference>
<dbReference type="OrthoDB" id="274828at2759"/>
<dbReference type="PANTHER" id="PTHR12810:SF0">
    <property type="entry name" value="SMALL RIBOSOMAL SUBUNIT PROTEIN MS29"/>
    <property type="match status" value="1"/>
</dbReference>
<dbReference type="eggNOG" id="ENOG502SJ5X">
    <property type="taxonomic scope" value="Eukaryota"/>
</dbReference>
<evidence type="ECO:0000256" key="6">
    <source>
        <dbReference type="ARBA" id="ARBA00023274"/>
    </source>
</evidence>
<dbReference type="GO" id="GO:0003735">
    <property type="term" value="F:structural constituent of ribosome"/>
    <property type="evidence" value="ECO:0007669"/>
    <property type="project" value="TreeGrafter"/>
</dbReference>
<feature type="compositionally biased region" description="Basic and acidic residues" evidence="8">
    <location>
        <begin position="282"/>
        <end position="299"/>
    </location>
</feature>
<feature type="compositionally biased region" description="Basic and acidic residues" evidence="8">
    <location>
        <begin position="258"/>
        <end position="274"/>
    </location>
</feature>
<feature type="region of interest" description="Disordered" evidence="8">
    <location>
        <begin position="8"/>
        <end position="43"/>
    </location>
</feature>
<evidence type="ECO:0000256" key="1">
    <source>
        <dbReference type="ARBA" id="ARBA00004173"/>
    </source>
</evidence>
<evidence type="ECO:0000256" key="2">
    <source>
        <dbReference type="ARBA" id="ARBA00009863"/>
    </source>
</evidence>
<comment type="caution">
    <text evidence="9">The sequence shown here is derived from an EMBL/GenBank/DDBJ whole genome shotgun (WGS) entry which is preliminary data.</text>
</comment>